<reference evidence="1" key="1">
    <citation type="submission" date="2024-07" db="EMBL/GenBank/DDBJ databases">
        <title>Metagenome and Metagenome-Assembled Genomes of Archaea from a hot spring from the geothermal field of Los Azufres, Mexico.</title>
        <authorList>
            <person name="Marin-Paredes R."/>
            <person name="Martinez-Romero E."/>
            <person name="Servin-Garciduenas L.E."/>
        </authorList>
    </citation>
    <scope>NUCLEOTIDE SEQUENCE</scope>
    <source>
        <strain evidence="1">AZ1-454</strain>
    </source>
</reference>
<evidence type="ECO:0000313" key="2">
    <source>
        <dbReference type="Proteomes" id="UP000053480"/>
    </source>
</evidence>
<protein>
    <submittedName>
        <fullName evidence="1">Uncharacterized protein</fullName>
    </submittedName>
</protein>
<sequence>MKTLLMVAAGVLLAIGLAYVSLTSSAIFSKRPTQYISMPSVYLSTEHEPVVEKEYSGIYGQDDFIYTYYSVNYTNVTLYYGNNTVYFSAYVYMGPDDEGEWLGSSNTVIFPLLYAKLDKLSWENSSLLAYVDVYARGIRDVYIGYNSSLYQILSIHEYLLNNSTVIELELQISKNIPSGSMLLIPVWTTGKFGESVTFIAIPISRGY</sequence>
<organism evidence="1 2">
    <name type="scientific">Candidatus Aramenus sulfurataquae</name>
    <dbReference type="NCBI Taxonomy" id="1326980"/>
    <lineage>
        <taxon>Archaea</taxon>
        <taxon>Thermoproteota</taxon>
        <taxon>Thermoprotei</taxon>
        <taxon>Sulfolobales</taxon>
        <taxon>Sulfolobaceae</taxon>
        <taxon>Candidatus Aramenus</taxon>
    </lineage>
</organism>
<gene>
    <name evidence="1" type="ORF">TQ35_0007170</name>
</gene>
<comment type="caution">
    <text evidence="1">The sequence shown here is derived from an EMBL/GenBank/DDBJ whole genome shotgun (WGS) entry which is preliminary data.</text>
</comment>
<dbReference type="EMBL" id="JZWS03000009">
    <property type="protein sequence ID" value="MEW9491961.1"/>
    <property type="molecule type" value="Genomic_DNA"/>
</dbReference>
<dbReference type="Proteomes" id="UP000053480">
    <property type="component" value="Unassembled WGS sequence"/>
</dbReference>
<proteinExistence type="predicted"/>
<evidence type="ECO:0000313" key="1">
    <source>
        <dbReference type="EMBL" id="MEW9491961.1"/>
    </source>
</evidence>
<accession>A0ACC6TPZ6</accession>
<name>A0ACC6TPZ6_9CREN</name>